<reference evidence="6" key="2">
    <citation type="submission" date="2024-01" db="EMBL/GenBank/DDBJ databases">
        <title>Long-read genome sequencing of X. campestris pv. papavericola.</title>
        <authorList>
            <person name="Hussain R.M.F."/>
            <person name="Greer S."/>
            <person name="Harrison J."/>
            <person name="Grant M."/>
            <person name="Vicente J."/>
            <person name="Studholme D.J."/>
        </authorList>
    </citation>
    <scope>NUCLEOTIDE SEQUENCE</scope>
    <source>
        <strain evidence="6">NCPPB 2970</strain>
    </source>
</reference>
<dbReference type="InterPro" id="IPR036271">
    <property type="entry name" value="Tet_transcr_reg_TetR-rel_C_sf"/>
</dbReference>
<proteinExistence type="predicted"/>
<dbReference type="SUPFAM" id="SSF46689">
    <property type="entry name" value="Homeodomain-like"/>
    <property type="match status" value="1"/>
</dbReference>
<dbReference type="Proteomes" id="UP001297361">
    <property type="component" value="Unassembled WGS sequence"/>
</dbReference>
<dbReference type="InterPro" id="IPR009057">
    <property type="entry name" value="Homeodomain-like_sf"/>
</dbReference>
<feature type="DNA-binding region" description="H-T-H motif" evidence="4">
    <location>
        <begin position="32"/>
        <end position="51"/>
    </location>
</feature>
<dbReference type="Gene3D" id="1.10.357.10">
    <property type="entry name" value="Tetracycline Repressor, domain 2"/>
    <property type="match status" value="1"/>
</dbReference>
<dbReference type="RefSeq" id="WP_076056957.1">
    <property type="nucleotide sequence ID" value="NZ_JAJFNJ020000003.1"/>
</dbReference>
<accession>A0AAJ2X560</accession>
<comment type="caution">
    <text evidence="6">The sequence shown here is derived from an EMBL/GenBank/DDBJ whole genome shotgun (WGS) entry which is preliminary data.</text>
</comment>
<dbReference type="PANTHER" id="PTHR47506">
    <property type="entry name" value="TRANSCRIPTIONAL REGULATORY PROTEIN"/>
    <property type="match status" value="1"/>
</dbReference>
<evidence type="ECO:0000313" key="7">
    <source>
        <dbReference type="Proteomes" id="UP001297361"/>
    </source>
</evidence>
<keyword evidence="1" id="KW-0805">Transcription regulation</keyword>
<reference evidence="6" key="1">
    <citation type="submission" date="2021-10" db="EMBL/GenBank/DDBJ databases">
        <authorList>
            <person name="Hussein R."/>
            <person name="Harrison J."/>
            <person name="Studholme D.J."/>
            <person name="Vicente J."/>
            <person name="Grant M."/>
        </authorList>
    </citation>
    <scope>NUCLEOTIDE SEQUENCE</scope>
    <source>
        <strain evidence="6">NCPPB 2970</strain>
    </source>
</reference>
<dbReference type="InterPro" id="IPR001647">
    <property type="entry name" value="HTH_TetR"/>
</dbReference>
<protein>
    <submittedName>
        <fullName evidence="6">TetR/AcrR family transcriptional regulator</fullName>
    </submittedName>
</protein>
<dbReference type="Gene3D" id="1.10.10.60">
    <property type="entry name" value="Homeodomain-like"/>
    <property type="match status" value="1"/>
</dbReference>
<dbReference type="AlphaFoldDB" id="A0AAJ2X560"/>
<evidence type="ECO:0000256" key="3">
    <source>
        <dbReference type="ARBA" id="ARBA00023163"/>
    </source>
</evidence>
<name>A0AAJ2X560_XANCA</name>
<evidence type="ECO:0000313" key="6">
    <source>
        <dbReference type="EMBL" id="MEC3889541.1"/>
    </source>
</evidence>
<keyword evidence="2 4" id="KW-0238">DNA-binding</keyword>
<feature type="domain" description="HTH tetR-type" evidence="5">
    <location>
        <begin position="9"/>
        <end position="69"/>
    </location>
</feature>
<evidence type="ECO:0000256" key="4">
    <source>
        <dbReference type="PROSITE-ProRule" id="PRU00335"/>
    </source>
</evidence>
<evidence type="ECO:0000256" key="2">
    <source>
        <dbReference type="ARBA" id="ARBA00023125"/>
    </source>
</evidence>
<dbReference type="EMBL" id="JAJFNJ020000003">
    <property type="protein sequence ID" value="MEC3889541.1"/>
    <property type="molecule type" value="Genomic_DNA"/>
</dbReference>
<evidence type="ECO:0000259" key="5">
    <source>
        <dbReference type="PROSITE" id="PS50977"/>
    </source>
</evidence>
<dbReference type="SUPFAM" id="SSF48498">
    <property type="entry name" value="Tetracyclin repressor-like, C-terminal domain"/>
    <property type="match status" value="1"/>
</dbReference>
<gene>
    <name evidence="6" type="ORF">LLE72_017760</name>
</gene>
<evidence type="ECO:0000256" key="1">
    <source>
        <dbReference type="ARBA" id="ARBA00023015"/>
    </source>
</evidence>
<dbReference type="Pfam" id="PF00440">
    <property type="entry name" value="TetR_N"/>
    <property type="match status" value="1"/>
</dbReference>
<dbReference type="GeneID" id="78080638"/>
<organism evidence="6 7">
    <name type="scientific">Xanthomonas campestris pv. papavericola</name>
    <dbReference type="NCBI Taxonomy" id="487881"/>
    <lineage>
        <taxon>Bacteria</taxon>
        <taxon>Pseudomonadati</taxon>
        <taxon>Pseudomonadota</taxon>
        <taxon>Gammaproteobacteria</taxon>
        <taxon>Lysobacterales</taxon>
        <taxon>Lysobacteraceae</taxon>
        <taxon>Xanthomonas</taxon>
    </lineage>
</organism>
<dbReference type="PROSITE" id="PS50977">
    <property type="entry name" value="HTH_TETR_2"/>
    <property type="match status" value="1"/>
</dbReference>
<dbReference type="PRINTS" id="PR00455">
    <property type="entry name" value="HTHTETR"/>
</dbReference>
<sequence length="198" mass="21049">MKVSKEKSAENRVALLDAASRLFRLHGVDGVGVNEIAKAAGLTQGALYAHFGSKEALVAEAFSHGFDDRLAYATEWAAGRAPEFEEYLGVLLSTQMRDRMDTGCPMAASCSEIARQGDAVSTSFTSAFRQQVALLEKSLDSSIDAALRQRIALAAVASQIGAVAVSRAMTKADPSLADEVLESVHGAFETLHSSVKTR</sequence>
<dbReference type="PANTHER" id="PTHR47506:SF7">
    <property type="entry name" value="TRANSCRIPTIONAL REGULATORY PROTEIN"/>
    <property type="match status" value="1"/>
</dbReference>
<keyword evidence="3" id="KW-0804">Transcription</keyword>
<dbReference type="GO" id="GO:0003677">
    <property type="term" value="F:DNA binding"/>
    <property type="evidence" value="ECO:0007669"/>
    <property type="project" value="UniProtKB-UniRule"/>
</dbReference>